<protein>
    <submittedName>
        <fullName evidence="1">Uncharacterized protein</fullName>
    </submittedName>
</protein>
<dbReference type="AlphaFoldDB" id="A0A1V6V366"/>
<reference evidence="2" key="1">
    <citation type="journal article" date="2017" name="Nat. Microbiol.">
        <title>Global analysis of biosynthetic gene clusters reveals vast potential of secondary metabolite production in Penicillium species.</title>
        <authorList>
            <person name="Nielsen J.C."/>
            <person name="Grijseels S."/>
            <person name="Prigent S."/>
            <person name="Ji B."/>
            <person name="Dainat J."/>
            <person name="Nielsen K.F."/>
            <person name="Frisvad J.C."/>
            <person name="Workman M."/>
            <person name="Nielsen J."/>
        </authorList>
    </citation>
    <scope>NUCLEOTIDE SEQUENCE [LARGE SCALE GENOMIC DNA]</scope>
    <source>
        <strain evidence="2">IBT 31321</strain>
    </source>
</reference>
<evidence type="ECO:0000313" key="1">
    <source>
        <dbReference type="EMBL" id="OQE45112.1"/>
    </source>
</evidence>
<dbReference type="STRING" id="36646.A0A1V6V366"/>
<evidence type="ECO:0000313" key="2">
    <source>
        <dbReference type="Proteomes" id="UP000191500"/>
    </source>
</evidence>
<dbReference type="EMBL" id="MDDG01000002">
    <property type="protein sequence ID" value="OQE45112.1"/>
    <property type="molecule type" value="Genomic_DNA"/>
</dbReference>
<name>A0A1V6V366_9EURO</name>
<sequence>MSYAIYGDKTEEEIDLEISGDIHLLQRYRYATVANVENRATFPTGLKGSLQTEVALRENTQRELALKEKIEKFSKGSNVAVLQGLQEESWTLSKEYWILERRCQNGTCIKYFGKIVLGEEAVVAETVDAALIAGQNGNLQLVIAPWGVIAARKPGALHSTLRQNSTYRITSSLIAVVHVRGITVG</sequence>
<keyword evidence="2" id="KW-1185">Reference proteome</keyword>
<proteinExistence type="predicted"/>
<comment type="caution">
    <text evidence="1">The sequence shown here is derived from an EMBL/GenBank/DDBJ whole genome shotgun (WGS) entry which is preliminary data.</text>
</comment>
<gene>
    <name evidence="1" type="ORF">PENCOP_c002G01211</name>
</gene>
<dbReference type="Proteomes" id="UP000191500">
    <property type="component" value="Unassembled WGS sequence"/>
</dbReference>
<accession>A0A1V6V366</accession>
<organism evidence="1 2">
    <name type="scientific">Penicillium coprophilum</name>
    <dbReference type="NCBI Taxonomy" id="36646"/>
    <lineage>
        <taxon>Eukaryota</taxon>
        <taxon>Fungi</taxon>
        <taxon>Dikarya</taxon>
        <taxon>Ascomycota</taxon>
        <taxon>Pezizomycotina</taxon>
        <taxon>Eurotiomycetes</taxon>
        <taxon>Eurotiomycetidae</taxon>
        <taxon>Eurotiales</taxon>
        <taxon>Aspergillaceae</taxon>
        <taxon>Penicillium</taxon>
    </lineage>
</organism>